<evidence type="ECO:0008006" key="4">
    <source>
        <dbReference type="Google" id="ProtNLM"/>
    </source>
</evidence>
<feature type="region of interest" description="Disordered" evidence="1">
    <location>
        <begin position="136"/>
        <end position="162"/>
    </location>
</feature>
<dbReference type="EMBL" id="BTSX01000003">
    <property type="protein sequence ID" value="GMS88459.1"/>
    <property type="molecule type" value="Genomic_DNA"/>
</dbReference>
<protein>
    <recommendedName>
        <fullName evidence="4">G protein-coupled receptor</fullName>
    </recommendedName>
</protein>
<dbReference type="Proteomes" id="UP001432027">
    <property type="component" value="Unassembled WGS sequence"/>
</dbReference>
<organism evidence="2 3">
    <name type="scientific">Pristionchus entomophagus</name>
    <dbReference type="NCBI Taxonomy" id="358040"/>
    <lineage>
        <taxon>Eukaryota</taxon>
        <taxon>Metazoa</taxon>
        <taxon>Ecdysozoa</taxon>
        <taxon>Nematoda</taxon>
        <taxon>Chromadorea</taxon>
        <taxon>Rhabditida</taxon>
        <taxon>Rhabditina</taxon>
        <taxon>Diplogasteromorpha</taxon>
        <taxon>Diplogasteroidea</taxon>
        <taxon>Neodiplogasteridae</taxon>
        <taxon>Pristionchus</taxon>
    </lineage>
</organism>
<sequence length="213" mass="23436">MVLTLPSAYAKKTSSTTPMKRPVSTIPGVSARLAWMAFQSSFFCLGNTQSIMYEPLSVITGPAFFIAIRRPAVPPKRRGISRHTGVEAKGRTSMGRYWYRSPRETASFVWSAITRNFLDACWTIFSLARQPPPPLMHVRSASTSSAPSMHTSSVGVASRSETGRPESISHFFVMNDVGTQIRSRSEPACTACSRYSTRYLTVDPDPTPSLHPG</sequence>
<evidence type="ECO:0000313" key="3">
    <source>
        <dbReference type="Proteomes" id="UP001432027"/>
    </source>
</evidence>
<dbReference type="AlphaFoldDB" id="A0AAV5SZV5"/>
<gene>
    <name evidence="2" type="ORF">PENTCL1PPCAC_10634</name>
</gene>
<proteinExistence type="predicted"/>
<feature type="compositionally biased region" description="Low complexity" evidence="1">
    <location>
        <begin position="140"/>
        <end position="153"/>
    </location>
</feature>
<name>A0AAV5SZV5_9BILA</name>
<evidence type="ECO:0000313" key="2">
    <source>
        <dbReference type="EMBL" id="GMS88459.1"/>
    </source>
</evidence>
<keyword evidence="3" id="KW-1185">Reference proteome</keyword>
<accession>A0AAV5SZV5</accession>
<reference evidence="2" key="1">
    <citation type="submission" date="2023-10" db="EMBL/GenBank/DDBJ databases">
        <title>Genome assembly of Pristionchus species.</title>
        <authorList>
            <person name="Yoshida K."/>
            <person name="Sommer R.J."/>
        </authorList>
    </citation>
    <scope>NUCLEOTIDE SEQUENCE</scope>
    <source>
        <strain evidence="2">RS0144</strain>
    </source>
</reference>
<evidence type="ECO:0000256" key="1">
    <source>
        <dbReference type="SAM" id="MobiDB-lite"/>
    </source>
</evidence>
<comment type="caution">
    <text evidence="2">The sequence shown here is derived from an EMBL/GenBank/DDBJ whole genome shotgun (WGS) entry which is preliminary data.</text>
</comment>